<keyword evidence="12" id="KW-0472">Membrane</keyword>
<dbReference type="InterPro" id="IPR005225">
    <property type="entry name" value="Small_GTP-bd"/>
</dbReference>
<dbReference type="Ensembl" id="ENSMMNT00015007223.1">
    <property type="protein sequence ID" value="ENSMMNP00015006609.1"/>
    <property type="gene ID" value="ENSMMNG00015004917.1"/>
</dbReference>
<keyword evidence="11" id="KW-0342">GTP-binding</keyword>
<keyword evidence="5" id="KW-0479">Metal-binding</keyword>
<evidence type="ECO:0000256" key="17">
    <source>
        <dbReference type="ARBA" id="ARBA00058763"/>
    </source>
</evidence>
<dbReference type="AlphaFoldDB" id="A0A8C6F3F6"/>
<protein>
    <recommendedName>
        <fullName evidence="18">Ras-related protein Rab-36</fullName>
        <ecNumber evidence="3">3.6.5.2</ecNumber>
    </recommendedName>
</protein>
<dbReference type="InterPro" id="IPR001806">
    <property type="entry name" value="Small_GTPase"/>
</dbReference>
<evidence type="ECO:0000313" key="21">
    <source>
        <dbReference type="Proteomes" id="UP000694561"/>
    </source>
</evidence>
<dbReference type="FunFam" id="3.40.50.300:FF:000707">
    <property type="entry name" value="RAB36, member RAS oncogene family"/>
    <property type="match status" value="1"/>
</dbReference>
<dbReference type="PRINTS" id="PR00449">
    <property type="entry name" value="RASTRNSFRMNG"/>
</dbReference>
<dbReference type="GO" id="GO:0003925">
    <property type="term" value="F:G protein activity"/>
    <property type="evidence" value="ECO:0007669"/>
    <property type="project" value="UniProtKB-EC"/>
</dbReference>
<keyword evidence="21" id="KW-1185">Reference proteome</keyword>
<keyword evidence="13" id="KW-0449">Lipoprotein</keyword>
<evidence type="ECO:0000256" key="8">
    <source>
        <dbReference type="ARBA" id="ARBA00022842"/>
    </source>
</evidence>
<keyword evidence="4" id="KW-0813">Transport</keyword>
<dbReference type="EC" id="3.6.5.2" evidence="3"/>
<dbReference type="GO" id="GO:0015031">
    <property type="term" value="P:protein transport"/>
    <property type="evidence" value="ECO:0007669"/>
    <property type="project" value="UniProtKB-KW"/>
</dbReference>
<dbReference type="Proteomes" id="UP000694561">
    <property type="component" value="Unplaced"/>
</dbReference>
<evidence type="ECO:0000256" key="12">
    <source>
        <dbReference type="ARBA" id="ARBA00023136"/>
    </source>
</evidence>
<keyword evidence="6" id="KW-0547">Nucleotide-binding</keyword>
<gene>
    <name evidence="20" type="primary">RAB36</name>
</gene>
<keyword evidence="14" id="KW-0636">Prenylation</keyword>
<feature type="region of interest" description="Disordered" evidence="19">
    <location>
        <begin position="288"/>
        <end position="323"/>
    </location>
</feature>
<keyword evidence="8" id="KW-0460">Magnesium</keyword>
<dbReference type="SMART" id="SM00176">
    <property type="entry name" value="RAN"/>
    <property type="match status" value="1"/>
</dbReference>
<comment type="cofactor">
    <cofactor evidence="1">
        <name>Mg(2+)</name>
        <dbReference type="ChEBI" id="CHEBI:18420"/>
    </cofactor>
</comment>
<comment type="similarity">
    <text evidence="2">Belongs to the small GTPase superfamily. Rab family.</text>
</comment>
<name>A0A8C6F3F6_MONMO</name>
<evidence type="ECO:0000256" key="14">
    <source>
        <dbReference type="ARBA" id="ARBA00023289"/>
    </source>
</evidence>
<dbReference type="GeneTree" id="ENSGT00940000159687"/>
<dbReference type="SMART" id="SM00173">
    <property type="entry name" value="RAS"/>
    <property type="match status" value="1"/>
</dbReference>
<evidence type="ECO:0000256" key="6">
    <source>
        <dbReference type="ARBA" id="ARBA00022741"/>
    </source>
</evidence>
<evidence type="ECO:0000256" key="15">
    <source>
        <dbReference type="ARBA" id="ARBA00037794"/>
    </source>
</evidence>
<comment type="function">
    <text evidence="17">The small GTPases Rab are key regulators of intracellular membrane trafficking, from the formation of transport vesicles to their fusion with membranes. Rabs cycle between an inactive GDP-bound form and an active GTP-bound form that is able to recruit to membranes different sets of downstream effectors directly responsible for vesicle formation, movement, tethering and fusion.</text>
</comment>
<evidence type="ECO:0000256" key="5">
    <source>
        <dbReference type="ARBA" id="ARBA00022723"/>
    </source>
</evidence>
<dbReference type="PROSITE" id="PS51419">
    <property type="entry name" value="RAB"/>
    <property type="match status" value="1"/>
</dbReference>
<dbReference type="SUPFAM" id="SSF52540">
    <property type="entry name" value="P-loop containing nucleoside triphosphate hydrolases"/>
    <property type="match status" value="1"/>
</dbReference>
<proteinExistence type="inferred from homology"/>
<accession>A0A8C6F3F6</accession>
<reference evidence="20" key="1">
    <citation type="submission" date="2025-08" db="UniProtKB">
        <authorList>
            <consortium name="Ensembl"/>
        </authorList>
    </citation>
    <scope>IDENTIFICATION</scope>
</reference>
<comment type="catalytic activity">
    <reaction evidence="16">
        <text>GTP + H2O = GDP + phosphate + H(+)</text>
        <dbReference type="Rhea" id="RHEA:19669"/>
        <dbReference type="ChEBI" id="CHEBI:15377"/>
        <dbReference type="ChEBI" id="CHEBI:15378"/>
        <dbReference type="ChEBI" id="CHEBI:37565"/>
        <dbReference type="ChEBI" id="CHEBI:43474"/>
        <dbReference type="ChEBI" id="CHEBI:58189"/>
        <dbReference type="EC" id="3.6.5.2"/>
    </reaction>
    <physiologicalReaction direction="left-to-right" evidence="16">
        <dbReference type="Rhea" id="RHEA:19670"/>
    </physiologicalReaction>
</comment>
<dbReference type="SMART" id="SM00175">
    <property type="entry name" value="RAB"/>
    <property type="match status" value="1"/>
</dbReference>
<dbReference type="Pfam" id="PF00071">
    <property type="entry name" value="Ras"/>
    <property type="match status" value="1"/>
</dbReference>
<evidence type="ECO:0000256" key="1">
    <source>
        <dbReference type="ARBA" id="ARBA00001946"/>
    </source>
</evidence>
<dbReference type="Gene3D" id="3.40.50.300">
    <property type="entry name" value="P-loop containing nucleotide triphosphate hydrolases"/>
    <property type="match status" value="1"/>
</dbReference>
<evidence type="ECO:0000256" key="7">
    <source>
        <dbReference type="ARBA" id="ARBA00022801"/>
    </source>
</evidence>
<keyword evidence="9" id="KW-0653">Protein transport</keyword>
<reference evidence="20" key="2">
    <citation type="submission" date="2025-09" db="UniProtKB">
        <authorList>
            <consortium name="Ensembl"/>
        </authorList>
    </citation>
    <scope>IDENTIFICATION</scope>
</reference>
<dbReference type="GO" id="GO:0046872">
    <property type="term" value="F:metal ion binding"/>
    <property type="evidence" value="ECO:0007669"/>
    <property type="project" value="UniProtKB-KW"/>
</dbReference>
<evidence type="ECO:0000256" key="13">
    <source>
        <dbReference type="ARBA" id="ARBA00023288"/>
    </source>
</evidence>
<evidence type="ECO:0000256" key="18">
    <source>
        <dbReference type="ARBA" id="ARBA00067830"/>
    </source>
</evidence>
<dbReference type="PANTHER" id="PTHR47977">
    <property type="entry name" value="RAS-RELATED PROTEIN RAB"/>
    <property type="match status" value="1"/>
</dbReference>
<evidence type="ECO:0000256" key="10">
    <source>
        <dbReference type="ARBA" id="ARBA00023034"/>
    </source>
</evidence>
<evidence type="ECO:0000256" key="16">
    <source>
        <dbReference type="ARBA" id="ARBA00047660"/>
    </source>
</evidence>
<organism evidence="20 21">
    <name type="scientific">Monodon monoceros</name>
    <name type="common">Narwhal</name>
    <name type="synonym">Ceratodon monodon</name>
    <dbReference type="NCBI Taxonomy" id="40151"/>
    <lineage>
        <taxon>Eukaryota</taxon>
        <taxon>Metazoa</taxon>
        <taxon>Chordata</taxon>
        <taxon>Craniata</taxon>
        <taxon>Vertebrata</taxon>
        <taxon>Euteleostomi</taxon>
        <taxon>Mammalia</taxon>
        <taxon>Eutheria</taxon>
        <taxon>Laurasiatheria</taxon>
        <taxon>Artiodactyla</taxon>
        <taxon>Whippomorpha</taxon>
        <taxon>Cetacea</taxon>
        <taxon>Odontoceti</taxon>
        <taxon>Monodontidae</taxon>
        <taxon>Monodon</taxon>
    </lineage>
</organism>
<comment type="subcellular location">
    <subcellularLocation>
        <location evidence="15">Golgi apparatus membrane</location>
        <topology evidence="15">Lipid-anchor</topology>
    </subcellularLocation>
</comment>
<evidence type="ECO:0000313" key="20">
    <source>
        <dbReference type="Ensembl" id="ENSMMNP00015006609.1"/>
    </source>
</evidence>
<evidence type="ECO:0000256" key="9">
    <source>
        <dbReference type="ARBA" id="ARBA00022927"/>
    </source>
</evidence>
<dbReference type="GO" id="GO:0000139">
    <property type="term" value="C:Golgi membrane"/>
    <property type="evidence" value="ECO:0007669"/>
    <property type="project" value="UniProtKB-SubCell"/>
</dbReference>
<evidence type="ECO:0000256" key="3">
    <source>
        <dbReference type="ARBA" id="ARBA00011984"/>
    </source>
</evidence>
<evidence type="ECO:0000256" key="4">
    <source>
        <dbReference type="ARBA" id="ARBA00022448"/>
    </source>
</evidence>
<dbReference type="InterPro" id="IPR027417">
    <property type="entry name" value="P-loop_NTPase"/>
</dbReference>
<evidence type="ECO:0000256" key="11">
    <source>
        <dbReference type="ARBA" id="ARBA00023134"/>
    </source>
</evidence>
<sequence length="323" mass="35423">MVIAARDAGGTLLAVSPIPDVPDSSDARLFRVVLVAMVIGATGPSGLGSVRSLCRRMRSSVMPLGPTVSQDRVITSFPKWYTPAACLQLREHFHGQVSAACQHRNTGTVGLKLSKVVVVGDLYVGKTSLIHRFCRNVFDRDYKATIGVDFEMERFEVAGIPFSLQIWDTAGQEKFKCIASAYYRGAQVIITAFDLTDMQTLEHTRQWLEDALRENEPGACFLFLVGTKKDLLSGAACEQAEAEAVRLANEMQAEYWSVSAKTGENVKAFFSRVAALAFERSVLQDLERRSSARPQVGDGDVIRMEGHPPETQDSKRPSSPGCC</sequence>
<keyword evidence="10" id="KW-0333">Golgi apparatus</keyword>
<dbReference type="PROSITE" id="PS51421">
    <property type="entry name" value="RAS"/>
    <property type="match status" value="1"/>
</dbReference>
<dbReference type="InterPro" id="IPR050227">
    <property type="entry name" value="Rab"/>
</dbReference>
<evidence type="ECO:0000256" key="19">
    <source>
        <dbReference type="SAM" id="MobiDB-lite"/>
    </source>
</evidence>
<dbReference type="NCBIfam" id="TIGR00231">
    <property type="entry name" value="small_GTP"/>
    <property type="match status" value="1"/>
</dbReference>
<feature type="compositionally biased region" description="Basic and acidic residues" evidence="19">
    <location>
        <begin position="300"/>
        <end position="316"/>
    </location>
</feature>
<dbReference type="SMART" id="SM00174">
    <property type="entry name" value="RHO"/>
    <property type="match status" value="1"/>
</dbReference>
<keyword evidence="7" id="KW-0378">Hydrolase</keyword>
<dbReference type="GO" id="GO:0005525">
    <property type="term" value="F:GTP binding"/>
    <property type="evidence" value="ECO:0007669"/>
    <property type="project" value="UniProtKB-KW"/>
</dbReference>
<evidence type="ECO:0000256" key="2">
    <source>
        <dbReference type="ARBA" id="ARBA00006270"/>
    </source>
</evidence>